<proteinExistence type="predicted"/>
<keyword evidence="2 5" id="KW-0812">Transmembrane</keyword>
<keyword evidence="3 5" id="KW-1133">Transmembrane helix</keyword>
<keyword evidence="8" id="KW-1185">Reference proteome</keyword>
<reference evidence="7 8" key="1">
    <citation type="submission" date="2018-05" db="EMBL/GenBank/DDBJ databases">
        <title>Genomic Encyclopedia of Type Strains, Phase IV (KMG-IV): sequencing the most valuable type-strain genomes for metagenomic binning, comparative biology and taxonomic classification.</title>
        <authorList>
            <person name="Goeker M."/>
        </authorList>
    </citation>
    <scope>NUCLEOTIDE SEQUENCE [LARGE SCALE GENOMIC DNA]</scope>
    <source>
        <strain evidence="7 8">DSM 44704</strain>
    </source>
</reference>
<dbReference type="GO" id="GO:0030416">
    <property type="term" value="P:methylamine metabolic process"/>
    <property type="evidence" value="ECO:0007669"/>
    <property type="project" value="InterPro"/>
</dbReference>
<feature type="transmembrane region" description="Helical" evidence="5">
    <location>
        <begin position="82"/>
        <end position="99"/>
    </location>
</feature>
<evidence type="ECO:0000256" key="3">
    <source>
        <dbReference type="ARBA" id="ARBA00022989"/>
    </source>
</evidence>
<feature type="domain" description="Methylamine utilisation protein MauE" evidence="6">
    <location>
        <begin position="14"/>
        <end position="139"/>
    </location>
</feature>
<evidence type="ECO:0000256" key="5">
    <source>
        <dbReference type="SAM" id="Phobius"/>
    </source>
</evidence>
<dbReference type="AlphaFoldDB" id="A0A318KHD3"/>
<dbReference type="GO" id="GO:0016020">
    <property type="term" value="C:membrane"/>
    <property type="evidence" value="ECO:0007669"/>
    <property type="project" value="UniProtKB-SubCell"/>
</dbReference>
<comment type="caution">
    <text evidence="7">The sequence shown here is derived from an EMBL/GenBank/DDBJ whole genome shotgun (WGS) entry which is preliminary data.</text>
</comment>
<feature type="transmembrane region" description="Helical" evidence="5">
    <location>
        <begin position="55"/>
        <end position="76"/>
    </location>
</feature>
<feature type="transmembrane region" description="Helical" evidence="5">
    <location>
        <begin position="12"/>
        <end position="34"/>
    </location>
</feature>
<dbReference type="Pfam" id="PF07291">
    <property type="entry name" value="MauE"/>
    <property type="match status" value="1"/>
</dbReference>
<accession>A0A318KHD3</accession>
<evidence type="ECO:0000313" key="8">
    <source>
        <dbReference type="Proteomes" id="UP000247569"/>
    </source>
</evidence>
<protein>
    <recommendedName>
        <fullName evidence="6">Methylamine utilisation protein MauE domain-containing protein</fullName>
    </recommendedName>
</protein>
<dbReference type="OrthoDB" id="10014254at2"/>
<evidence type="ECO:0000256" key="2">
    <source>
        <dbReference type="ARBA" id="ARBA00022692"/>
    </source>
</evidence>
<dbReference type="InterPro" id="IPR009908">
    <property type="entry name" value="Methylamine_util_MauE"/>
</dbReference>
<evidence type="ECO:0000259" key="6">
    <source>
        <dbReference type="Pfam" id="PF07291"/>
    </source>
</evidence>
<dbReference type="EMBL" id="QJKF01000001">
    <property type="protein sequence ID" value="PXX71583.1"/>
    <property type="molecule type" value="Genomic_DNA"/>
</dbReference>
<feature type="transmembrane region" description="Helical" evidence="5">
    <location>
        <begin position="120"/>
        <end position="140"/>
    </location>
</feature>
<keyword evidence="4 5" id="KW-0472">Membrane</keyword>
<dbReference type="Proteomes" id="UP000247569">
    <property type="component" value="Unassembled WGS sequence"/>
</dbReference>
<evidence type="ECO:0000256" key="1">
    <source>
        <dbReference type="ARBA" id="ARBA00004141"/>
    </source>
</evidence>
<gene>
    <name evidence="7" type="ORF">DFR70_1011017</name>
</gene>
<organism evidence="7 8">
    <name type="scientific">Nocardia tenerifensis</name>
    <dbReference type="NCBI Taxonomy" id="228006"/>
    <lineage>
        <taxon>Bacteria</taxon>
        <taxon>Bacillati</taxon>
        <taxon>Actinomycetota</taxon>
        <taxon>Actinomycetes</taxon>
        <taxon>Mycobacteriales</taxon>
        <taxon>Nocardiaceae</taxon>
        <taxon>Nocardia</taxon>
    </lineage>
</organism>
<evidence type="ECO:0000256" key="4">
    <source>
        <dbReference type="ARBA" id="ARBA00023136"/>
    </source>
</evidence>
<evidence type="ECO:0000313" key="7">
    <source>
        <dbReference type="EMBL" id="PXX71583.1"/>
    </source>
</evidence>
<feature type="transmembrane region" description="Helical" evidence="5">
    <location>
        <begin position="155"/>
        <end position="174"/>
    </location>
</feature>
<sequence>MSQVSVAGLSWAFFELAVRLVVGGFLIVSGTVLLKSVRTWRQVWLALYQLVPVPLVRPIGLSLPAVGIVAGMTLILGAFGPLAPIPAGAVLASIVVGVVRAERRDLVLAAGAFGQLRPLFSRYIVLRNVLLLTALGVVAVRDTLTWTIAEFDPPTQVAAVAVMSGLILSATAFLNRAERRQRFTAVAGA</sequence>
<comment type="subcellular location">
    <subcellularLocation>
        <location evidence="1">Membrane</location>
        <topology evidence="1">Multi-pass membrane protein</topology>
    </subcellularLocation>
</comment>
<dbReference type="RefSeq" id="WP_051187971.1">
    <property type="nucleotide sequence ID" value="NZ_QJKF01000001.1"/>
</dbReference>
<name>A0A318KHD3_9NOCA</name>